<dbReference type="EMBL" id="JAARZA010000011">
    <property type="protein sequence ID" value="MBC2242223.1"/>
    <property type="molecule type" value="Genomic_DNA"/>
</dbReference>
<gene>
    <name evidence="1" type="ORF">HCB35_17250</name>
</gene>
<protein>
    <submittedName>
        <fullName evidence="1">Uncharacterized protein</fullName>
    </submittedName>
</protein>
<dbReference type="AlphaFoldDB" id="A0A842F493"/>
<reference evidence="1 2" key="1">
    <citation type="submission" date="2020-03" db="EMBL/GenBank/DDBJ databases">
        <title>Soil Listeria distribution.</title>
        <authorList>
            <person name="Liao J."/>
            <person name="Wiedmann M."/>
        </authorList>
    </citation>
    <scope>NUCLEOTIDE SEQUENCE [LARGE SCALE GENOMIC DNA]</scope>
    <source>
        <strain evidence="1 2">FSL L7-0149</strain>
    </source>
</reference>
<sequence length="191" mass="22839">MENRELKKLYKILKKKNKVIFLEEEERILEYRGQRYTSYYQLEKVMGINRKTIQYRHEVKGLPLEEVPDFSAGNAIDRFGDKRIIHVSCKKKTLANWNEVIEYPENPQLHFSGSDPEKTAISIEKYQKWLEDAPEVLILRERYIQQIRFQELQESEKSKYFYASTYHEEAKTTAEKAIEIVNEILNERGND</sequence>
<dbReference type="Proteomes" id="UP000553016">
    <property type="component" value="Unassembled WGS sequence"/>
</dbReference>
<evidence type="ECO:0000313" key="1">
    <source>
        <dbReference type="EMBL" id="MBC2242223.1"/>
    </source>
</evidence>
<evidence type="ECO:0000313" key="2">
    <source>
        <dbReference type="Proteomes" id="UP000553016"/>
    </source>
</evidence>
<dbReference type="RefSeq" id="WP_185541774.1">
    <property type="nucleotide sequence ID" value="NZ_JAARZA010000011.1"/>
</dbReference>
<organism evidence="1 2">
    <name type="scientific">Listeria booriae</name>
    <dbReference type="NCBI Taxonomy" id="1552123"/>
    <lineage>
        <taxon>Bacteria</taxon>
        <taxon>Bacillati</taxon>
        <taxon>Bacillota</taxon>
        <taxon>Bacilli</taxon>
        <taxon>Bacillales</taxon>
        <taxon>Listeriaceae</taxon>
        <taxon>Listeria</taxon>
    </lineage>
</organism>
<name>A0A842F493_9LIST</name>
<proteinExistence type="predicted"/>
<comment type="caution">
    <text evidence="1">The sequence shown here is derived from an EMBL/GenBank/DDBJ whole genome shotgun (WGS) entry which is preliminary data.</text>
</comment>
<accession>A0A842F493</accession>